<name>A0AB34PHF1_9PORP</name>
<dbReference type="Gene3D" id="2.170.15.10">
    <property type="entry name" value="Proaerolysin, chain A, domain 3"/>
    <property type="match status" value="1"/>
</dbReference>
<reference evidence="1 2" key="1">
    <citation type="submission" date="2014-08" db="EMBL/GenBank/DDBJ databases">
        <title>Porphyromonas crevioricanis strain:COT-253_OH1447 Genome sequencing.</title>
        <authorList>
            <person name="Wallis C."/>
            <person name="Deusch O."/>
            <person name="O'Flynn C."/>
            <person name="Davis I."/>
            <person name="Jospin G."/>
            <person name="Darling A.E."/>
            <person name="Coil D.A."/>
            <person name="Alexiev A."/>
            <person name="Horsfall A."/>
            <person name="Kirkwood N."/>
            <person name="Harris S."/>
            <person name="Eisen J.A."/>
        </authorList>
    </citation>
    <scope>NUCLEOTIDE SEQUENCE [LARGE SCALE GENOMIC DNA]</scope>
    <source>
        <strain evidence="2">COT-253 OH1447</strain>
    </source>
</reference>
<accession>A0AB34PHF1</accession>
<dbReference type="Pfam" id="PF03318">
    <property type="entry name" value="ETX_MTX2"/>
    <property type="match status" value="1"/>
</dbReference>
<gene>
    <name evidence="1" type="ORF">HQ38_00595</name>
</gene>
<dbReference type="InterPro" id="IPR004991">
    <property type="entry name" value="Aerolysin-like"/>
</dbReference>
<sequence length="448" mass="51319">MNRIFNSLFLFVVIISLGSCNREFPLQENLEMSKLHSESLPLAETDSIGNSIIEEEIVPSTIDTTSIVFQKMLAKARGKLRSTTSELKSGSGINVEQTLFDLRDSPVNIIVNENVGQGNYLTAKRNRYKRWFKTYYSNAPARLENKQDDSNTNSQTFYLTYVPLIGQYIIKTKFEDNDYYMIPGSYRSSPNDEFLYGEQNCSNEYIKIFNFIPSDSNGESFRIENFKWSYDESNSSVFSPALGCNNDSRTYFEKYWNSRRQEFKIAPIEDFEMERIEFHNDYSAVLSKQPDFVVTWTSINKTNVNQQLSTNFGKTASRTSSFSRSNSFSLSVTAGLDISIPFVADGSIKTTASNTHTATWGKSETFQDTRNYNFQIVVPAMRKIIAKAQVTRYLIKMHYTAYLKGTKTGKIIRVNGIWEGVDCTDIVTSYTEYDLKTNQLVATRLVYR</sequence>
<dbReference type="SUPFAM" id="SSF56973">
    <property type="entry name" value="Aerolisin/ETX pore-forming domain"/>
    <property type="match status" value="1"/>
</dbReference>
<dbReference type="CDD" id="cd20240">
    <property type="entry name" value="PFM_aerolysin-like"/>
    <property type="match status" value="1"/>
</dbReference>
<dbReference type="PROSITE" id="PS51257">
    <property type="entry name" value="PROKAR_LIPOPROTEIN"/>
    <property type="match status" value="1"/>
</dbReference>
<dbReference type="PANTHER" id="PTHR39244">
    <property type="entry name" value="NATTERIN-4"/>
    <property type="match status" value="1"/>
</dbReference>
<dbReference type="RefSeq" id="WP_036846539.1">
    <property type="nucleotide sequence ID" value="NZ_JQJC01000002.1"/>
</dbReference>
<comment type="caution">
    <text evidence="1">The sequence shown here is derived from an EMBL/GenBank/DDBJ whole genome shotgun (WGS) entry which is preliminary data.</text>
</comment>
<evidence type="ECO:0000313" key="1">
    <source>
        <dbReference type="EMBL" id="KGN96818.1"/>
    </source>
</evidence>
<dbReference type="InterPro" id="IPR053237">
    <property type="entry name" value="Natterin_C"/>
</dbReference>
<dbReference type="Proteomes" id="UP000030136">
    <property type="component" value="Unassembled WGS sequence"/>
</dbReference>
<protein>
    <recommendedName>
        <fullName evidence="3">Toxin ETX/toxin MTX2</fullName>
    </recommendedName>
</protein>
<proteinExistence type="predicted"/>
<evidence type="ECO:0008006" key="3">
    <source>
        <dbReference type="Google" id="ProtNLM"/>
    </source>
</evidence>
<dbReference type="PANTHER" id="PTHR39244:SF5">
    <property type="entry name" value="NATTERIN-3-LIKE"/>
    <property type="match status" value="1"/>
</dbReference>
<dbReference type="EMBL" id="JQJC01000002">
    <property type="protein sequence ID" value="KGN96818.1"/>
    <property type="molecule type" value="Genomic_DNA"/>
</dbReference>
<evidence type="ECO:0000313" key="2">
    <source>
        <dbReference type="Proteomes" id="UP000030136"/>
    </source>
</evidence>
<organism evidence="1 2">
    <name type="scientific">Porphyromonas crevioricanis</name>
    <dbReference type="NCBI Taxonomy" id="393921"/>
    <lineage>
        <taxon>Bacteria</taxon>
        <taxon>Pseudomonadati</taxon>
        <taxon>Bacteroidota</taxon>
        <taxon>Bacteroidia</taxon>
        <taxon>Bacteroidales</taxon>
        <taxon>Porphyromonadaceae</taxon>
        <taxon>Porphyromonas</taxon>
    </lineage>
</organism>
<dbReference type="AlphaFoldDB" id="A0AB34PHF1"/>